<organism evidence="1 2">
    <name type="scientific">Puccinia graminis f. sp. tritici</name>
    <dbReference type="NCBI Taxonomy" id="56615"/>
    <lineage>
        <taxon>Eukaryota</taxon>
        <taxon>Fungi</taxon>
        <taxon>Dikarya</taxon>
        <taxon>Basidiomycota</taxon>
        <taxon>Pucciniomycotina</taxon>
        <taxon>Pucciniomycetes</taxon>
        <taxon>Pucciniales</taxon>
        <taxon>Pucciniaceae</taxon>
        <taxon>Puccinia</taxon>
    </lineage>
</organism>
<sequence>MISGNGTYGIKKAIEITSANAFKAFTTEAIRVYPSKVIFCLEMKDPREIVKAQTQVSMVEAVGCFEWRLMMNM</sequence>
<dbReference type="AlphaFoldDB" id="A0A5B0PSR8"/>
<name>A0A5B0PSR8_PUCGR</name>
<dbReference type="Proteomes" id="UP000324748">
    <property type="component" value="Unassembled WGS sequence"/>
</dbReference>
<comment type="caution">
    <text evidence="1">The sequence shown here is derived from an EMBL/GenBank/DDBJ whole genome shotgun (WGS) entry which is preliminary data.</text>
</comment>
<protein>
    <submittedName>
        <fullName evidence="1">Uncharacterized protein</fullName>
    </submittedName>
</protein>
<evidence type="ECO:0000313" key="1">
    <source>
        <dbReference type="EMBL" id="KAA1103956.1"/>
    </source>
</evidence>
<accession>A0A5B0PSR8</accession>
<gene>
    <name evidence="1" type="ORF">PGT21_005847</name>
</gene>
<reference evidence="1 2" key="1">
    <citation type="submission" date="2019-05" db="EMBL/GenBank/DDBJ databases">
        <title>Emergence of the Ug99 lineage of the wheat stem rust pathogen through somatic hybridization.</title>
        <authorList>
            <person name="Li F."/>
            <person name="Upadhyaya N.M."/>
            <person name="Sperschneider J."/>
            <person name="Matny O."/>
            <person name="Nguyen-Phuc H."/>
            <person name="Mago R."/>
            <person name="Raley C."/>
            <person name="Miller M.E."/>
            <person name="Silverstein K.A.T."/>
            <person name="Henningsen E."/>
            <person name="Hirsch C.D."/>
            <person name="Visser B."/>
            <person name="Pretorius Z.A."/>
            <person name="Steffenson B.J."/>
            <person name="Schwessinger B."/>
            <person name="Dodds P.N."/>
            <person name="Figueroa M."/>
        </authorList>
    </citation>
    <scope>NUCLEOTIDE SEQUENCE [LARGE SCALE GENOMIC DNA]</scope>
    <source>
        <strain evidence="1">21-0</strain>
    </source>
</reference>
<keyword evidence="2" id="KW-1185">Reference proteome</keyword>
<proteinExistence type="predicted"/>
<evidence type="ECO:0000313" key="2">
    <source>
        <dbReference type="Proteomes" id="UP000324748"/>
    </source>
</evidence>
<dbReference type="EMBL" id="VSWC01000041">
    <property type="protein sequence ID" value="KAA1103956.1"/>
    <property type="molecule type" value="Genomic_DNA"/>
</dbReference>